<evidence type="ECO:0000313" key="2">
    <source>
        <dbReference type="EMBL" id="KAA8912263.1"/>
    </source>
</evidence>
<protein>
    <recommendedName>
        <fullName evidence="1">Nucleoporin POM152 ninth Ig-like domain-containing protein</fullName>
    </recommendedName>
</protein>
<organism evidence="2 3">
    <name type="scientific">Trichomonascus ciferrii</name>
    <dbReference type="NCBI Taxonomy" id="44093"/>
    <lineage>
        <taxon>Eukaryota</taxon>
        <taxon>Fungi</taxon>
        <taxon>Dikarya</taxon>
        <taxon>Ascomycota</taxon>
        <taxon>Saccharomycotina</taxon>
        <taxon>Dipodascomycetes</taxon>
        <taxon>Dipodascales</taxon>
        <taxon>Trichomonascaceae</taxon>
        <taxon>Trichomonascus</taxon>
        <taxon>Trichomonascus ciferrii complex</taxon>
    </lineage>
</organism>
<dbReference type="EMBL" id="SWFS01000259">
    <property type="protein sequence ID" value="KAA8912263.1"/>
    <property type="molecule type" value="Genomic_DNA"/>
</dbReference>
<accession>A0A642V4U9</accession>
<dbReference type="OrthoDB" id="10253254at2759"/>
<feature type="domain" description="Nucleoporin POM152 ninth Ig-like" evidence="1">
    <location>
        <begin position="170"/>
        <end position="236"/>
    </location>
</feature>
<dbReference type="VEuPathDB" id="FungiDB:TRICI_003543"/>
<sequence length="337" mass="36788">MQVATKYASVRMMTSKPGTYKYTFHRLSDAIYDASDVGPMTPISVEQVVHGKPTTGFVNKGKVYKACVNAVDDDTSVESIPIHFTGKAPYSLTVNIRHESTGIIDKLTIPNIKDKVYRLKTSALKLGLGRHTVSIAKVTDGMGCARELFNEDEKVTVMVSDVPSLAPLGDQKDDYCVGERIGFALTGVPPFEVIYEFNGKKQKATTSSPFSRVASAPGNLAMLSLSDSASSCKLNLERNVKHIHPIPSVKITDGATAVKDIHEGDQAELIFSFTGTPPFSFVYTRSEMIGKPPRPKVIETHSVTDVPDYEYSIFTSVQGIYEAISVRDAYCSVASRE</sequence>
<name>A0A642V4U9_9ASCO</name>
<evidence type="ECO:0000313" key="3">
    <source>
        <dbReference type="Proteomes" id="UP000761534"/>
    </source>
</evidence>
<dbReference type="PANTHER" id="PTHR28206">
    <property type="entry name" value="NUCLEOPORIN POM152"/>
    <property type="match status" value="1"/>
</dbReference>
<evidence type="ECO:0000259" key="1">
    <source>
        <dbReference type="Pfam" id="PF24527"/>
    </source>
</evidence>
<gene>
    <name evidence="2" type="ORF">TRICI_003543</name>
</gene>
<reference evidence="2" key="1">
    <citation type="journal article" date="2019" name="G3 (Bethesda)">
        <title>Genome Assemblies of Two Rare Opportunistic Yeast Pathogens: Diutina rugosa (syn. Candida rugosa) and Trichomonascus ciferrii (syn. Candida ciferrii).</title>
        <authorList>
            <person name="Mixao V."/>
            <person name="Saus E."/>
            <person name="Hansen A.P."/>
            <person name="Lass-Florl C."/>
            <person name="Gabaldon T."/>
        </authorList>
    </citation>
    <scope>NUCLEOTIDE SEQUENCE</scope>
    <source>
        <strain evidence="2">CBS 4856</strain>
    </source>
</reference>
<dbReference type="Pfam" id="PF24527">
    <property type="entry name" value="Ig-like_Pom152_9"/>
    <property type="match status" value="1"/>
</dbReference>
<comment type="caution">
    <text evidence="2">The sequence shown here is derived from an EMBL/GenBank/DDBJ whole genome shotgun (WGS) entry which is preliminary data.</text>
</comment>
<dbReference type="InterPro" id="IPR056543">
    <property type="entry name" value="Ig-like_POM152_9th"/>
</dbReference>
<dbReference type="AlphaFoldDB" id="A0A642V4U9"/>
<dbReference type="GO" id="GO:0017056">
    <property type="term" value="F:structural constituent of nuclear pore"/>
    <property type="evidence" value="ECO:0007669"/>
    <property type="project" value="InterPro"/>
</dbReference>
<dbReference type="Proteomes" id="UP000761534">
    <property type="component" value="Unassembled WGS sequence"/>
</dbReference>
<dbReference type="GO" id="GO:0006999">
    <property type="term" value="P:nuclear pore organization"/>
    <property type="evidence" value="ECO:0007669"/>
    <property type="project" value="TreeGrafter"/>
</dbReference>
<proteinExistence type="predicted"/>
<dbReference type="PANTHER" id="PTHR28206:SF1">
    <property type="entry name" value="NUCLEOPORIN POM152"/>
    <property type="match status" value="1"/>
</dbReference>
<dbReference type="InterPro" id="IPR037701">
    <property type="entry name" value="Pom152"/>
</dbReference>
<keyword evidence="3" id="KW-1185">Reference proteome</keyword>
<dbReference type="GO" id="GO:0006606">
    <property type="term" value="P:protein import into nucleus"/>
    <property type="evidence" value="ECO:0007669"/>
    <property type="project" value="TreeGrafter"/>
</dbReference>
<dbReference type="GO" id="GO:0070762">
    <property type="term" value="C:nuclear pore transmembrane ring"/>
    <property type="evidence" value="ECO:0007669"/>
    <property type="project" value="TreeGrafter"/>
</dbReference>